<keyword evidence="3" id="KW-1185">Reference proteome</keyword>
<evidence type="ECO:0000313" key="3">
    <source>
        <dbReference type="Proteomes" id="UP000240317"/>
    </source>
</evidence>
<dbReference type="AlphaFoldDB" id="A0A2T3W9X6"/>
<name>A0A2T3W9X6_9DEIO</name>
<sequence length="109" mass="11145">MTQTSLRPRLPQSWQLTPQEAQRALLPLLTLAVMTSSTLTGLATNGAALLLALALLVSGLVPARRVAAGLGLGAALIVLGLLLLAKPVVVLGGLVFILAPRLGQPAPAR</sequence>
<dbReference type="Proteomes" id="UP000240317">
    <property type="component" value="Unassembled WGS sequence"/>
</dbReference>
<feature type="transmembrane region" description="Helical" evidence="1">
    <location>
        <begin position="46"/>
        <end position="63"/>
    </location>
</feature>
<evidence type="ECO:0000313" key="2">
    <source>
        <dbReference type="EMBL" id="PTA68710.1"/>
    </source>
</evidence>
<gene>
    <name evidence="2" type="ORF">C8263_05530</name>
</gene>
<evidence type="ECO:0000256" key="1">
    <source>
        <dbReference type="SAM" id="Phobius"/>
    </source>
</evidence>
<organism evidence="2 3">
    <name type="scientific">Deinococcus arcticus</name>
    <dbReference type="NCBI Taxonomy" id="2136176"/>
    <lineage>
        <taxon>Bacteria</taxon>
        <taxon>Thermotogati</taxon>
        <taxon>Deinococcota</taxon>
        <taxon>Deinococci</taxon>
        <taxon>Deinococcales</taxon>
        <taxon>Deinococcaceae</taxon>
        <taxon>Deinococcus</taxon>
    </lineage>
</organism>
<keyword evidence="1" id="KW-0472">Membrane</keyword>
<protein>
    <submittedName>
        <fullName evidence="2">Uncharacterized protein</fullName>
    </submittedName>
</protein>
<accession>A0A2T3W9X6</accession>
<keyword evidence="1" id="KW-1133">Transmembrane helix</keyword>
<reference evidence="2 3" key="1">
    <citation type="submission" date="2018-03" db="EMBL/GenBank/DDBJ databases">
        <title>Draft genome of Deinococcus sp. OD32.</title>
        <authorList>
            <person name="Wang X.-P."/>
            <person name="Du Z.-J."/>
        </authorList>
    </citation>
    <scope>NUCLEOTIDE SEQUENCE [LARGE SCALE GENOMIC DNA]</scope>
    <source>
        <strain evidence="2 3">OD32</strain>
    </source>
</reference>
<proteinExistence type="predicted"/>
<comment type="caution">
    <text evidence="2">The sequence shown here is derived from an EMBL/GenBank/DDBJ whole genome shotgun (WGS) entry which is preliminary data.</text>
</comment>
<keyword evidence="1" id="KW-0812">Transmembrane</keyword>
<dbReference type="EMBL" id="PYSV01000004">
    <property type="protein sequence ID" value="PTA68710.1"/>
    <property type="molecule type" value="Genomic_DNA"/>
</dbReference>
<feature type="transmembrane region" description="Helical" evidence="1">
    <location>
        <begin position="75"/>
        <end position="99"/>
    </location>
</feature>
<dbReference type="RefSeq" id="WP_107137130.1">
    <property type="nucleotide sequence ID" value="NZ_PYSV01000004.1"/>
</dbReference>